<sequence length="86" mass="8354">MGPDFGAVAASVGLARIVGALLTVALIAAVGVLVGCAVTWAISSTSGSWHTAARARTGVLVALGGAALTGSALAWVNWLLHTGASL</sequence>
<name>A0A8A4ZJW1_9MICO</name>
<feature type="transmembrane region" description="Helical" evidence="1">
    <location>
        <begin position="55"/>
        <end position="80"/>
    </location>
</feature>
<gene>
    <name evidence="2" type="ORF">J4E96_14810</name>
</gene>
<keyword evidence="1" id="KW-0812">Transmembrane</keyword>
<organism evidence="2 3">
    <name type="scientific">Pengzhenrongella sicca</name>
    <dbReference type="NCBI Taxonomy" id="2819238"/>
    <lineage>
        <taxon>Bacteria</taxon>
        <taxon>Bacillati</taxon>
        <taxon>Actinomycetota</taxon>
        <taxon>Actinomycetes</taxon>
        <taxon>Micrococcales</taxon>
        <taxon>Pengzhenrongella</taxon>
    </lineage>
</organism>
<feature type="transmembrane region" description="Helical" evidence="1">
    <location>
        <begin position="20"/>
        <end position="43"/>
    </location>
</feature>
<proteinExistence type="predicted"/>
<accession>A0A8A4ZJW1</accession>
<keyword evidence="1" id="KW-0472">Membrane</keyword>
<evidence type="ECO:0000313" key="2">
    <source>
        <dbReference type="EMBL" id="QTE31545.1"/>
    </source>
</evidence>
<dbReference type="KEGG" id="psic:J4E96_14810"/>
<evidence type="ECO:0000256" key="1">
    <source>
        <dbReference type="SAM" id="Phobius"/>
    </source>
</evidence>
<protein>
    <submittedName>
        <fullName evidence="2">Uncharacterized protein</fullName>
    </submittedName>
</protein>
<keyword evidence="3" id="KW-1185">Reference proteome</keyword>
<dbReference type="Pfam" id="PF19607">
    <property type="entry name" value="DUF6112"/>
    <property type="match status" value="1"/>
</dbReference>
<dbReference type="AlphaFoldDB" id="A0A8A4ZJW1"/>
<keyword evidence="1" id="KW-1133">Transmembrane helix</keyword>
<dbReference type="InterPro" id="IPR046094">
    <property type="entry name" value="DUF6112"/>
</dbReference>
<reference evidence="2" key="1">
    <citation type="submission" date="2021-03" db="EMBL/GenBank/DDBJ databases">
        <title>Pengzhenrongella sicca gen. nov., sp. nov., a new member of suborder Micrococcineae isolated from High-Arctic tundra soil.</title>
        <authorList>
            <person name="Peng F."/>
        </authorList>
    </citation>
    <scope>NUCLEOTIDE SEQUENCE</scope>
    <source>
        <strain evidence="2">LRZ-2</strain>
    </source>
</reference>
<evidence type="ECO:0000313" key="3">
    <source>
        <dbReference type="Proteomes" id="UP000663937"/>
    </source>
</evidence>
<dbReference type="Proteomes" id="UP000663937">
    <property type="component" value="Chromosome"/>
</dbReference>
<dbReference type="EMBL" id="CP071868">
    <property type="protein sequence ID" value="QTE31545.1"/>
    <property type="molecule type" value="Genomic_DNA"/>
</dbReference>